<dbReference type="EMBL" id="JBHRSF010000005">
    <property type="protein sequence ID" value="MFC2994021.1"/>
    <property type="molecule type" value="Genomic_DNA"/>
</dbReference>
<organism evidence="2 3">
    <name type="scientific">Acinetobacter sichuanensis</name>
    <dbReference type="NCBI Taxonomy" id="2136183"/>
    <lineage>
        <taxon>Bacteria</taxon>
        <taxon>Pseudomonadati</taxon>
        <taxon>Pseudomonadota</taxon>
        <taxon>Gammaproteobacteria</taxon>
        <taxon>Moraxellales</taxon>
        <taxon>Moraxellaceae</taxon>
        <taxon>Acinetobacter</taxon>
    </lineage>
</organism>
<comment type="caution">
    <text evidence="2">The sequence shown here is derived from an EMBL/GenBank/DDBJ whole genome shotgun (WGS) entry which is preliminary data.</text>
</comment>
<dbReference type="EMBL" id="PYIX02000002">
    <property type="protein sequence ID" value="RFC85263.1"/>
    <property type="molecule type" value="Genomic_DNA"/>
</dbReference>
<dbReference type="GO" id="GO:0015035">
    <property type="term" value="F:protein-disulfide reductase activity"/>
    <property type="evidence" value="ECO:0007669"/>
    <property type="project" value="InterPro"/>
</dbReference>
<accession>A0A371YUX7</accession>
<evidence type="ECO:0000313" key="1">
    <source>
        <dbReference type="EMBL" id="MFC2994021.1"/>
    </source>
</evidence>
<reference evidence="4" key="3">
    <citation type="journal article" date="2019" name="Int. J. Syst. Evol. Microbiol.">
        <title>The Global Catalogue of Microorganisms (GCM) 10K type strain sequencing project: providing services to taxonomists for standard genome sequencing and annotation.</title>
        <authorList>
            <consortium name="The Broad Institute Genomics Platform"/>
            <consortium name="The Broad Institute Genome Sequencing Center for Infectious Disease"/>
            <person name="Wu L."/>
            <person name="Ma J."/>
        </authorList>
    </citation>
    <scope>NUCLEOTIDE SEQUENCE [LARGE SCALE GENOMIC DNA]</scope>
    <source>
        <strain evidence="4">KCTC 62575</strain>
    </source>
</reference>
<dbReference type="Pfam" id="PF04134">
    <property type="entry name" value="DCC1-like"/>
    <property type="match status" value="1"/>
</dbReference>
<dbReference type="RefSeq" id="WP_107006858.1">
    <property type="nucleotide sequence ID" value="NZ_JBHRSF010000005.1"/>
</dbReference>
<dbReference type="Proteomes" id="UP001595455">
    <property type="component" value="Unassembled WGS sequence"/>
</dbReference>
<sequence>MYNNKSLSFDSHQIANIIEQHNIILFDAICVICNHWAKFLIQYDHAAYFKLASVQSPLGEAILKYYGMSTTDYTTMVVIHHGQRYIESTALLKVMQSLGLPFSLMQAGYFIPRPLRDFLYRRVALNRYQIFGTTNDCILPCAENQQHFLENVIYANRKEN</sequence>
<proteinExistence type="predicted"/>
<dbReference type="InterPro" id="IPR007263">
    <property type="entry name" value="DCC1-like"/>
</dbReference>
<dbReference type="PANTHER" id="PTHR33639:SF2">
    <property type="entry name" value="DUF393 DOMAIN-CONTAINING PROTEIN"/>
    <property type="match status" value="1"/>
</dbReference>
<keyword evidence="4" id="KW-1185">Reference proteome</keyword>
<dbReference type="OrthoDB" id="9785438at2"/>
<dbReference type="InterPro" id="IPR052927">
    <property type="entry name" value="DCC_oxidoreductase"/>
</dbReference>
<evidence type="ECO:0000313" key="3">
    <source>
        <dbReference type="Proteomes" id="UP000240957"/>
    </source>
</evidence>
<dbReference type="PANTHER" id="PTHR33639">
    <property type="entry name" value="THIOL-DISULFIDE OXIDOREDUCTASE DCC"/>
    <property type="match status" value="1"/>
</dbReference>
<protein>
    <submittedName>
        <fullName evidence="2">DUF393 domain-containing protein</fullName>
    </submittedName>
    <submittedName>
        <fullName evidence="1">Thiol-disulfide oxidoreductase DCC family protein</fullName>
    </submittedName>
</protein>
<dbReference type="AlphaFoldDB" id="A0A371YUX7"/>
<dbReference type="Proteomes" id="UP000240957">
    <property type="component" value="Unassembled WGS sequence"/>
</dbReference>
<reference evidence="1" key="1">
    <citation type="journal article" date="2014" name="Int. J. Syst. Evol. Microbiol.">
        <title>Complete genome of a new Firmicutes species belonging to the dominant human colonic microbiota ('Ruminococcus bicirculans') reveals two chromosomes and a selective capacity to utilize plant glucans.</title>
        <authorList>
            <consortium name="NISC Comparative Sequencing Program"/>
            <person name="Wegmann U."/>
            <person name="Louis P."/>
            <person name="Goesmann A."/>
            <person name="Henrissat B."/>
            <person name="Duncan S.H."/>
            <person name="Flint H.J."/>
        </authorList>
    </citation>
    <scope>NUCLEOTIDE SEQUENCE</scope>
    <source>
        <strain evidence="1">KCTC 62575</strain>
    </source>
</reference>
<gene>
    <name evidence="1" type="ORF">ACFODO_01810</name>
    <name evidence="2" type="ORF">C9E89_002445</name>
</gene>
<reference evidence="2 3" key="2">
    <citation type="submission" date="2018-08" db="EMBL/GenBank/DDBJ databases">
        <title>The draft genome of Acinetobacter sichuanensis strain WCHAc060041.</title>
        <authorList>
            <person name="Qin J."/>
            <person name="Feng Y."/>
            <person name="Zong Z."/>
        </authorList>
    </citation>
    <scope>NUCLEOTIDE SEQUENCE [LARGE SCALE GENOMIC DNA]</scope>
    <source>
        <strain evidence="2 3">WCHAc060041</strain>
    </source>
</reference>
<name>A0A371YUX7_9GAMM</name>
<evidence type="ECO:0000313" key="4">
    <source>
        <dbReference type="Proteomes" id="UP001595455"/>
    </source>
</evidence>
<evidence type="ECO:0000313" key="2">
    <source>
        <dbReference type="EMBL" id="RFC85263.1"/>
    </source>
</evidence>
<reference evidence="1" key="4">
    <citation type="submission" date="2024-09" db="EMBL/GenBank/DDBJ databases">
        <authorList>
            <person name="Sun Q."/>
            <person name="Mori K."/>
        </authorList>
    </citation>
    <scope>NUCLEOTIDE SEQUENCE</scope>
    <source>
        <strain evidence="1">KCTC 62575</strain>
    </source>
</reference>